<dbReference type="PANTHER" id="PTHR30118">
    <property type="entry name" value="HTH-TYPE TRANSCRIPTIONAL REGULATOR LEUO-RELATED"/>
    <property type="match status" value="1"/>
</dbReference>
<dbReference type="InterPro" id="IPR050389">
    <property type="entry name" value="LysR-type_TF"/>
</dbReference>
<gene>
    <name evidence="6" type="ORF">VTAP4600_B1246</name>
</gene>
<evidence type="ECO:0000313" key="6">
    <source>
        <dbReference type="EMBL" id="SON52857.1"/>
    </source>
</evidence>
<evidence type="ECO:0000256" key="4">
    <source>
        <dbReference type="ARBA" id="ARBA00023163"/>
    </source>
</evidence>
<dbReference type="GO" id="GO:0003677">
    <property type="term" value="F:DNA binding"/>
    <property type="evidence" value="ECO:0007669"/>
    <property type="project" value="UniProtKB-KW"/>
</dbReference>
<dbReference type="RefSeq" id="WP_102525004.1">
    <property type="nucleotide sequence ID" value="NZ_LT960612.1"/>
</dbReference>
<dbReference type="Pfam" id="PF00126">
    <property type="entry name" value="HTH_1"/>
    <property type="match status" value="1"/>
</dbReference>
<dbReference type="Proteomes" id="UP000235828">
    <property type="component" value="Chromosome B"/>
</dbReference>
<organism evidence="6 7">
    <name type="scientific">Vibrio tapetis subsp. tapetis</name>
    <dbReference type="NCBI Taxonomy" id="1671868"/>
    <lineage>
        <taxon>Bacteria</taxon>
        <taxon>Pseudomonadati</taxon>
        <taxon>Pseudomonadota</taxon>
        <taxon>Gammaproteobacteria</taxon>
        <taxon>Vibrionales</taxon>
        <taxon>Vibrionaceae</taxon>
        <taxon>Vibrio</taxon>
    </lineage>
</organism>
<keyword evidence="2" id="KW-0805">Transcription regulation</keyword>
<evidence type="ECO:0000256" key="3">
    <source>
        <dbReference type="ARBA" id="ARBA00023125"/>
    </source>
</evidence>
<dbReference type="SUPFAM" id="SSF46785">
    <property type="entry name" value="Winged helix' DNA-binding domain"/>
    <property type="match status" value="1"/>
</dbReference>
<keyword evidence="3" id="KW-0238">DNA-binding</keyword>
<name>A0A2N8ZLT6_9VIBR</name>
<protein>
    <submittedName>
        <fullName evidence="6">LysR family transcriptional regulator</fullName>
    </submittedName>
</protein>
<evidence type="ECO:0000313" key="7">
    <source>
        <dbReference type="Proteomes" id="UP000235828"/>
    </source>
</evidence>
<reference evidence="6 7" key="1">
    <citation type="submission" date="2017-10" db="EMBL/GenBank/DDBJ databases">
        <authorList>
            <person name="Banno H."/>
            <person name="Chua N.-H."/>
        </authorList>
    </citation>
    <scope>NUCLEOTIDE SEQUENCE [LARGE SCALE GENOMIC DNA]</scope>
    <source>
        <strain evidence="6">Vibrio tapetis CECT4600</strain>
    </source>
</reference>
<dbReference type="GO" id="GO:0003700">
    <property type="term" value="F:DNA-binding transcription factor activity"/>
    <property type="evidence" value="ECO:0007669"/>
    <property type="project" value="InterPro"/>
</dbReference>
<dbReference type="PROSITE" id="PS50931">
    <property type="entry name" value="HTH_LYSR"/>
    <property type="match status" value="1"/>
</dbReference>
<dbReference type="Gene3D" id="3.40.190.10">
    <property type="entry name" value="Periplasmic binding protein-like II"/>
    <property type="match status" value="2"/>
</dbReference>
<dbReference type="Pfam" id="PF03466">
    <property type="entry name" value="LysR_substrate"/>
    <property type="match status" value="1"/>
</dbReference>
<proteinExistence type="inferred from homology"/>
<evidence type="ECO:0000256" key="2">
    <source>
        <dbReference type="ARBA" id="ARBA00023015"/>
    </source>
</evidence>
<comment type="similarity">
    <text evidence="1">Belongs to the LysR transcriptional regulatory family.</text>
</comment>
<dbReference type="PRINTS" id="PR00039">
    <property type="entry name" value="HTHLYSR"/>
</dbReference>
<evidence type="ECO:0000256" key="1">
    <source>
        <dbReference type="ARBA" id="ARBA00009437"/>
    </source>
</evidence>
<dbReference type="PANTHER" id="PTHR30118:SF15">
    <property type="entry name" value="TRANSCRIPTIONAL REGULATORY PROTEIN"/>
    <property type="match status" value="1"/>
</dbReference>
<dbReference type="AlphaFoldDB" id="A0A2N8ZLT6"/>
<accession>A0A2N8ZLT6</accession>
<keyword evidence="7" id="KW-1185">Reference proteome</keyword>
<keyword evidence="4" id="KW-0804">Transcription</keyword>
<dbReference type="InterPro" id="IPR036390">
    <property type="entry name" value="WH_DNA-bd_sf"/>
</dbReference>
<dbReference type="SUPFAM" id="SSF53850">
    <property type="entry name" value="Periplasmic binding protein-like II"/>
    <property type="match status" value="1"/>
</dbReference>
<dbReference type="InterPro" id="IPR005119">
    <property type="entry name" value="LysR_subst-bd"/>
</dbReference>
<dbReference type="EMBL" id="LT960612">
    <property type="protein sequence ID" value="SON52857.1"/>
    <property type="molecule type" value="Genomic_DNA"/>
</dbReference>
<feature type="domain" description="HTH lysR-type" evidence="5">
    <location>
        <begin position="7"/>
        <end position="64"/>
    </location>
</feature>
<dbReference type="InterPro" id="IPR000847">
    <property type="entry name" value="LysR_HTH_N"/>
</dbReference>
<dbReference type="InterPro" id="IPR036388">
    <property type="entry name" value="WH-like_DNA-bd_sf"/>
</dbReference>
<sequence>MGSFNNLDLNLLKVFAAIYQTGSVTQSADQLNLSQSACSHALTRLRERLNDELFIRVENKMLPTEYARHLAPNILPALVQLNQGLESSRPFCAQDRHVFRIAATDYTSWCMQPFLSSISQHYPNIDIEFLQLEQRLPVEELKQGDIDLVCGFSHQEESNEALEHLIWFEDKYVNVRCQQHPVQDALTLEQFLVFPHVLITPWNEPRGIIDFSLAQIKKKRRIGLKTASVLAAPHFVIDTPNLLSIPSRYADHVCQTLPLITDVLPLPVPNYQLMLYWHRTLSKSPKLEWFIQQFSAFHQSNLVSMQT</sequence>
<dbReference type="OrthoDB" id="8557381at2"/>
<evidence type="ECO:0000259" key="5">
    <source>
        <dbReference type="PROSITE" id="PS50931"/>
    </source>
</evidence>
<dbReference type="Gene3D" id="1.10.10.10">
    <property type="entry name" value="Winged helix-like DNA-binding domain superfamily/Winged helix DNA-binding domain"/>
    <property type="match status" value="1"/>
</dbReference>
<dbReference type="KEGG" id="vta:B1246"/>